<accession>A0A7D9K868</accession>
<proteinExistence type="predicted"/>
<evidence type="ECO:0000313" key="2">
    <source>
        <dbReference type="EMBL" id="CAB4042491.1"/>
    </source>
</evidence>
<feature type="non-terminal residue" evidence="2">
    <location>
        <position position="143"/>
    </location>
</feature>
<feature type="region of interest" description="Disordered" evidence="1">
    <location>
        <begin position="1"/>
        <end position="27"/>
    </location>
</feature>
<gene>
    <name evidence="2" type="ORF">PACLA_8A031711</name>
</gene>
<keyword evidence="3" id="KW-1185">Reference proteome</keyword>
<evidence type="ECO:0000256" key="1">
    <source>
        <dbReference type="SAM" id="MobiDB-lite"/>
    </source>
</evidence>
<feature type="compositionally biased region" description="Polar residues" evidence="1">
    <location>
        <begin position="1"/>
        <end position="11"/>
    </location>
</feature>
<dbReference type="Proteomes" id="UP001152795">
    <property type="component" value="Unassembled WGS sequence"/>
</dbReference>
<dbReference type="AlphaFoldDB" id="A0A7D9K868"/>
<comment type="caution">
    <text evidence="2">The sequence shown here is derived from an EMBL/GenBank/DDBJ whole genome shotgun (WGS) entry which is preliminary data.</text>
</comment>
<name>A0A7D9K868_PARCT</name>
<evidence type="ECO:0000313" key="3">
    <source>
        <dbReference type="Proteomes" id="UP001152795"/>
    </source>
</evidence>
<dbReference type="EMBL" id="CACRXK020030223">
    <property type="protein sequence ID" value="CAB4042491.1"/>
    <property type="molecule type" value="Genomic_DNA"/>
</dbReference>
<sequence length="143" mass="16001">MDSRMLSTMFGSDSEDDDKNESKSAVEAYNKAKESLYAVAHGGEKPHELTSQLQNDWGIVSQKEKDLYGAKATKASKLICHVIAPNDSEKLFQSMVHHDQSLQNLAQSLHPLMTAYAKVPSKTLKTQIRSIYAYEHTIAVFQK</sequence>
<protein>
    <submittedName>
        <fullName evidence="2">Uncharacterized protein</fullName>
    </submittedName>
</protein>
<reference evidence="2" key="1">
    <citation type="submission" date="2020-04" db="EMBL/GenBank/DDBJ databases">
        <authorList>
            <person name="Alioto T."/>
            <person name="Alioto T."/>
            <person name="Gomez Garrido J."/>
        </authorList>
    </citation>
    <scope>NUCLEOTIDE SEQUENCE</scope>
    <source>
        <strain evidence="2">A484AB</strain>
    </source>
</reference>
<organism evidence="2 3">
    <name type="scientific">Paramuricea clavata</name>
    <name type="common">Red gorgonian</name>
    <name type="synonym">Violescent sea-whip</name>
    <dbReference type="NCBI Taxonomy" id="317549"/>
    <lineage>
        <taxon>Eukaryota</taxon>
        <taxon>Metazoa</taxon>
        <taxon>Cnidaria</taxon>
        <taxon>Anthozoa</taxon>
        <taxon>Octocorallia</taxon>
        <taxon>Malacalcyonacea</taxon>
        <taxon>Plexauridae</taxon>
        <taxon>Paramuricea</taxon>
    </lineage>
</organism>